<accession>E4UE58</accession>
<evidence type="ECO:0000313" key="2">
    <source>
        <dbReference type="EMBL" id="ADR52886.1"/>
    </source>
</evidence>
<proteinExistence type="predicted"/>
<keyword evidence="1" id="KW-0175">Coiled coil</keyword>
<gene>
    <name evidence="2" type="ordered locus">CKC_05705</name>
</gene>
<reference key="2">
    <citation type="submission" date="2010-11" db="EMBL/GenBank/DDBJ databases">
        <authorList>
            <person name="Lin H."/>
            <person name="Doddapaneni H.V."/>
            <person name="Lou B."/>
            <person name="Civerolo E.L."/>
            <person name="Chen C."/>
            <person name="Duan Y."/>
            <person name="Zhou L."/>
            <person name="Glynn J."/>
        </authorList>
    </citation>
    <scope>NUCLEOTIDE SEQUENCE</scope>
    <source>
        <strain>CLso-ZC1</strain>
    </source>
</reference>
<organism evidence="2 3">
    <name type="scientific">Liberibacter solanacearum (strain CLso-ZC1)</name>
    <dbReference type="NCBI Taxonomy" id="658172"/>
    <lineage>
        <taxon>Bacteria</taxon>
        <taxon>Pseudomonadati</taxon>
        <taxon>Pseudomonadota</taxon>
        <taxon>Alphaproteobacteria</taxon>
        <taxon>Hyphomicrobiales</taxon>
        <taxon>Rhizobiaceae</taxon>
        <taxon>Liberibacter</taxon>
    </lineage>
</organism>
<evidence type="ECO:0000256" key="1">
    <source>
        <dbReference type="SAM" id="Coils"/>
    </source>
</evidence>
<dbReference type="AlphaFoldDB" id="E4UE58"/>
<dbReference type="KEGG" id="lso:CKC_05705"/>
<evidence type="ECO:0000313" key="3">
    <source>
        <dbReference type="Proteomes" id="UP000007038"/>
    </source>
</evidence>
<dbReference type="Proteomes" id="UP000007038">
    <property type="component" value="Chromosome"/>
</dbReference>
<protein>
    <submittedName>
        <fullName evidence="2">Uncharacterized protein</fullName>
    </submittedName>
</protein>
<dbReference type="HOGENOM" id="CLU_2233223_0_0_5"/>
<sequence>MLAKIEEIEVERNKLKAGAEEIKAGIEEIKAGIEGLEAERNKYTAGIKEIEVERNKLKAVIKEQEKLSYAAERSKLTPWQRLQNGYITLAQYDEIKYHERHPYGY</sequence>
<dbReference type="EMBL" id="CP002371">
    <property type="protein sequence ID" value="ADR52886.1"/>
    <property type="molecule type" value="Genomic_DNA"/>
</dbReference>
<feature type="coiled-coil region" evidence="1">
    <location>
        <begin position="19"/>
        <end position="67"/>
    </location>
</feature>
<reference evidence="3" key="1">
    <citation type="submission" date="2010-11" db="EMBL/GenBank/DDBJ databases">
        <title>Complete genome sequence of Candidatus Liberibacter solanacearum CLso-ZC1.</title>
        <authorList>
            <person name="Lin H."/>
            <person name="Doddapaneni H.V."/>
            <person name="Lou B."/>
            <person name="Civerolo E.L."/>
            <person name="Chen C."/>
            <person name="Duan Y."/>
            <person name="Zhou L."/>
            <person name="Glynn J."/>
        </authorList>
    </citation>
    <scope>NUCLEOTIDE SEQUENCE [LARGE SCALE GENOMIC DNA]</scope>
    <source>
        <strain evidence="3">CLso-ZC1</strain>
    </source>
</reference>
<reference evidence="2 3" key="3">
    <citation type="journal article" date="2011" name="PLoS ONE">
        <title>The Complete Genome Sequence of 'Candidatus Liberibacter solanacearum', the Bacterium Associated with Potato Zebra Chip Disease.</title>
        <authorList>
            <person name="Lin H."/>
            <person name="Lou B."/>
            <person name="Glynn J.M."/>
            <person name="Doddapaneni H."/>
            <person name="Civerolo E.L."/>
            <person name="Chen C."/>
            <person name="Duan Y."/>
            <person name="Zhou L."/>
            <person name="Vahling C.M."/>
        </authorList>
    </citation>
    <scope>NUCLEOTIDE SEQUENCE [LARGE SCALE GENOMIC DNA]</scope>
    <source>
        <strain evidence="2 3">CLso-ZC1</strain>
    </source>
</reference>
<name>E4UE58_LIBSC</name>